<evidence type="ECO:0000256" key="1">
    <source>
        <dbReference type="SAM" id="MobiDB-lite"/>
    </source>
</evidence>
<dbReference type="EMBL" id="CABIKO010000004">
    <property type="protein sequence ID" value="VVA12015.1"/>
    <property type="molecule type" value="Genomic_DNA"/>
</dbReference>
<accession>A0A5E4E8K8</accession>
<dbReference type="Gramene" id="VVA12015">
    <property type="protein sequence ID" value="VVA12015"/>
    <property type="gene ID" value="Prudul26B016045"/>
</dbReference>
<feature type="signal peptide" evidence="2">
    <location>
        <begin position="1"/>
        <end position="34"/>
    </location>
</feature>
<dbReference type="GO" id="GO:0019005">
    <property type="term" value="C:SCF ubiquitin ligase complex"/>
    <property type="evidence" value="ECO:0007669"/>
    <property type="project" value="InterPro"/>
</dbReference>
<dbReference type="SUPFAM" id="SSF81383">
    <property type="entry name" value="F-box domain"/>
    <property type="match status" value="1"/>
</dbReference>
<dbReference type="InterPro" id="IPR001810">
    <property type="entry name" value="F-box_dom"/>
</dbReference>
<dbReference type="FunCoup" id="A0A5E4E8K8">
    <property type="interactions" value="1659"/>
</dbReference>
<feature type="region of interest" description="Disordered" evidence="1">
    <location>
        <begin position="276"/>
        <end position="297"/>
    </location>
</feature>
<proteinExistence type="predicted"/>
<dbReference type="FunFam" id="1.20.1280.50:FF:000070">
    <property type="entry name" value="F-box protein GID2"/>
    <property type="match status" value="1"/>
</dbReference>
<dbReference type="InParanoid" id="A0A5E4E8K8"/>
<dbReference type="Gene3D" id="1.20.1280.50">
    <property type="match status" value="1"/>
</dbReference>
<dbReference type="GO" id="GO:0009937">
    <property type="term" value="P:regulation of gibberellic acid mediated signaling pathway"/>
    <property type="evidence" value="ECO:0007669"/>
    <property type="project" value="InterPro"/>
</dbReference>
<dbReference type="Proteomes" id="UP000327085">
    <property type="component" value="Chromosome 1"/>
</dbReference>
<evidence type="ECO:0000259" key="3">
    <source>
        <dbReference type="Pfam" id="PF12937"/>
    </source>
</evidence>
<dbReference type="InterPro" id="IPR036047">
    <property type="entry name" value="F-box-like_dom_sf"/>
</dbReference>
<dbReference type="CDD" id="cd22151">
    <property type="entry name" value="F-box_AtGID2-like"/>
    <property type="match status" value="1"/>
</dbReference>
<feature type="chain" id="PRO_5022706229" evidence="2">
    <location>
        <begin position="35"/>
        <end position="336"/>
    </location>
</feature>
<dbReference type="AlphaFoldDB" id="A0A5E4E8K8"/>
<dbReference type="GO" id="GO:0009740">
    <property type="term" value="P:gibberellic acid mediated signaling pathway"/>
    <property type="evidence" value="ECO:0007669"/>
    <property type="project" value="TreeGrafter"/>
</dbReference>
<sequence length="336" mass="36933">MKKHHGFIKVFAMNSISAVIFLFLILSSAVEVEGSRPLVHKLSSNSNSISKFQIVQAYSGPSRRGVGHALMHLSLYPAPIKISEAYSGPDKVVPVVSSAMTNEPVIVSVLCGAAAGKKSLNKNSWRMITLNHPKAGTQSRILDPFCYNRSMKRASSGDDSMAATSADVKLKKMKVEGEEEEVEVDQIDQVVEGAGFVNLDDNLIFEVFKHVDARTLGMASCVNKQWHKTAQDERLWELICTRHWANIGCGNQQLRSVVLALGGFRRLHSHFIWPLSKPSSSSSSSSSSSASPWASPLKPMLGSKPGARWGKDEVNLSLSLLSIRFYEKMNYANRGR</sequence>
<gene>
    <name evidence="4" type="ORF">ALMOND_2B016045</name>
</gene>
<evidence type="ECO:0000256" key="2">
    <source>
        <dbReference type="SAM" id="SignalP"/>
    </source>
</evidence>
<evidence type="ECO:0000313" key="4">
    <source>
        <dbReference type="EMBL" id="VVA12015.1"/>
    </source>
</evidence>
<protein>
    <submittedName>
        <fullName evidence="4">PREDICTED: F-box</fullName>
    </submittedName>
</protein>
<keyword evidence="2" id="KW-0732">Signal</keyword>
<evidence type="ECO:0000313" key="5">
    <source>
        <dbReference type="Proteomes" id="UP000327085"/>
    </source>
</evidence>
<dbReference type="PANTHER" id="PTHR47750">
    <property type="entry name" value="F-BOX PROTEIN SNE"/>
    <property type="match status" value="1"/>
</dbReference>
<dbReference type="PANTHER" id="PTHR47750:SF7">
    <property type="entry name" value="F-BOX PROTEIN"/>
    <property type="match status" value="1"/>
</dbReference>
<organism evidence="4 5">
    <name type="scientific">Prunus dulcis</name>
    <name type="common">Almond</name>
    <name type="synonym">Amygdalus dulcis</name>
    <dbReference type="NCBI Taxonomy" id="3755"/>
    <lineage>
        <taxon>Eukaryota</taxon>
        <taxon>Viridiplantae</taxon>
        <taxon>Streptophyta</taxon>
        <taxon>Embryophyta</taxon>
        <taxon>Tracheophyta</taxon>
        <taxon>Spermatophyta</taxon>
        <taxon>Magnoliopsida</taxon>
        <taxon>eudicotyledons</taxon>
        <taxon>Gunneridae</taxon>
        <taxon>Pentapetalae</taxon>
        <taxon>rosids</taxon>
        <taxon>fabids</taxon>
        <taxon>Rosales</taxon>
        <taxon>Rosaceae</taxon>
        <taxon>Amygdaloideae</taxon>
        <taxon>Amygdaleae</taxon>
        <taxon>Prunus</taxon>
    </lineage>
</organism>
<name>A0A5E4E8K8_PRUDU</name>
<reference evidence="5" key="1">
    <citation type="journal article" date="2020" name="Plant J.">
        <title>Transposons played a major role in the diversification between the closely related almond and peach genomes: results from the almond genome sequence.</title>
        <authorList>
            <person name="Alioto T."/>
            <person name="Alexiou K.G."/>
            <person name="Bardil A."/>
            <person name="Barteri F."/>
            <person name="Castanera R."/>
            <person name="Cruz F."/>
            <person name="Dhingra A."/>
            <person name="Duval H."/>
            <person name="Fernandez I Marti A."/>
            <person name="Frias L."/>
            <person name="Galan B."/>
            <person name="Garcia J.L."/>
            <person name="Howad W."/>
            <person name="Gomez-Garrido J."/>
            <person name="Gut M."/>
            <person name="Julca I."/>
            <person name="Morata J."/>
            <person name="Puigdomenech P."/>
            <person name="Ribeca P."/>
            <person name="Rubio Cabetas M.J."/>
            <person name="Vlasova A."/>
            <person name="Wirthensohn M."/>
            <person name="Garcia-Mas J."/>
            <person name="Gabaldon T."/>
            <person name="Casacuberta J.M."/>
            <person name="Arus P."/>
        </authorList>
    </citation>
    <scope>NUCLEOTIDE SEQUENCE [LARGE SCALE GENOMIC DNA]</scope>
    <source>
        <strain evidence="5">cv. Texas</strain>
    </source>
</reference>
<dbReference type="Pfam" id="PF12937">
    <property type="entry name" value="F-box-like"/>
    <property type="match status" value="1"/>
</dbReference>
<dbReference type="InterPro" id="IPR044184">
    <property type="entry name" value="SNE/GID2"/>
</dbReference>
<feature type="domain" description="F-box" evidence="3">
    <location>
        <begin position="203"/>
        <end position="241"/>
    </location>
</feature>